<dbReference type="OrthoDB" id="92465at2"/>
<dbReference type="FunFam" id="2.70.70.10:FF:000001">
    <property type="entry name" value="PTS system glucose-specific IIA component"/>
    <property type="match status" value="1"/>
</dbReference>
<dbReference type="InterPro" id="IPR001127">
    <property type="entry name" value="PTS_EIIA_1_perm"/>
</dbReference>
<organism evidence="8 9">
    <name type="scientific">Anaeromicrobium sediminis</name>
    <dbReference type="NCBI Taxonomy" id="1478221"/>
    <lineage>
        <taxon>Bacteria</taxon>
        <taxon>Bacillati</taxon>
        <taxon>Bacillota</taxon>
        <taxon>Clostridia</taxon>
        <taxon>Peptostreptococcales</taxon>
        <taxon>Thermotaleaceae</taxon>
        <taxon>Anaeromicrobium</taxon>
    </lineage>
</organism>
<dbReference type="EMBL" id="NIBG01000009">
    <property type="protein sequence ID" value="PAB59163.1"/>
    <property type="molecule type" value="Genomic_DNA"/>
</dbReference>
<evidence type="ECO:0000256" key="1">
    <source>
        <dbReference type="ARBA" id="ARBA00004496"/>
    </source>
</evidence>
<gene>
    <name evidence="8" type="ORF">CCE28_11635</name>
</gene>
<keyword evidence="6" id="KW-0418">Kinase</keyword>
<keyword evidence="4" id="KW-0808">Transferase</keyword>
<dbReference type="NCBIfam" id="TIGR00830">
    <property type="entry name" value="PTBA"/>
    <property type="match status" value="1"/>
</dbReference>
<evidence type="ECO:0000256" key="4">
    <source>
        <dbReference type="ARBA" id="ARBA00022679"/>
    </source>
</evidence>
<dbReference type="PROSITE" id="PS51093">
    <property type="entry name" value="PTS_EIIA_TYPE_1"/>
    <property type="match status" value="1"/>
</dbReference>
<comment type="caution">
    <text evidence="8">The sequence shown here is derived from an EMBL/GenBank/DDBJ whole genome shotgun (WGS) entry which is preliminary data.</text>
</comment>
<keyword evidence="3 8" id="KW-0762">Sugar transport</keyword>
<keyword evidence="5" id="KW-0598">Phosphotransferase system</keyword>
<dbReference type="PANTHER" id="PTHR45008">
    <property type="entry name" value="PTS SYSTEM GLUCOSE-SPECIFIC EIIA COMPONENT"/>
    <property type="match status" value="1"/>
</dbReference>
<protein>
    <submittedName>
        <fullName evidence="8">PTS glucose transporter subunit IIA</fullName>
    </submittedName>
</protein>
<dbReference type="AlphaFoldDB" id="A0A267MK44"/>
<dbReference type="SUPFAM" id="SSF51261">
    <property type="entry name" value="Duplicated hybrid motif"/>
    <property type="match status" value="1"/>
</dbReference>
<evidence type="ECO:0000259" key="7">
    <source>
        <dbReference type="PROSITE" id="PS51093"/>
    </source>
</evidence>
<dbReference type="InterPro" id="IPR050890">
    <property type="entry name" value="PTS_EIIA_component"/>
</dbReference>
<dbReference type="Pfam" id="PF00358">
    <property type="entry name" value="PTS_EIIA_1"/>
    <property type="match status" value="1"/>
</dbReference>
<reference evidence="8 9" key="1">
    <citation type="submission" date="2017-06" db="EMBL/GenBank/DDBJ databases">
        <title>Draft genome sequence of anaerobic fermentative bacterium Anaeromicrobium sediminis DY2726D isolated from West Pacific Ocean sediments.</title>
        <authorList>
            <person name="Zeng X."/>
        </authorList>
    </citation>
    <scope>NUCLEOTIDE SEQUENCE [LARGE SCALE GENOMIC DNA]</scope>
    <source>
        <strain evidence="8 9">DY2726D</strain>
    </source>
</reference>
<accession>A0A267MK44</accession>
<name>A0A267MK44_9FIRM</name>
<proteinExistence type="predicted"/>
<dbReference type="InterPro" id="IPR011055">
    <property type="entry name" value="Dup_hybrid_motif"/>
</dbReference>
<evidence type="ECO:0000256" key="2">
    <source>
        <dbReference type="ARBA" id="ARBA00022448"/>
    </source>
</evidence>
<dbReference type="Proteomes" id="UP000216024">
    <property type="component" value="Unassembled WGS sequence"/>
</dbReference>
<keyword evidence="2" id="KW-0813">Transport</keyword>
<comment type="subcellular location">
    <subcellularLocation>
        <location evidence="1">Cytoplasm</location>
    </subcellularLocation>
</comment>
<evidence type="ECO:0000313" key="9">
    <source>
        <dbReference type="Proteomes" id="UP000216024"/>
    </source>
</evidence>
<dbReference type="PROSITE" id="PS00371">
    <property type="entry name" value="PTS_EIIA_TYPE_1_HIS"/>
    <property type="match status" value="1"/>
</dbReference>
<dbReference type="GO" id="GO:0009401">
    <property type="term" value="P:phosphoenolpyruvate-dependent sugar phosphotransferase system"/>
    <property type="evidence" value="ECO:0007669"/>
    <property type="project" value="UniProtKB-KW"/>
</dbReference>
<evidence type="ECO:0000256" key="6">
    <source>
        <dbReference type="ARBA" id="ARBA00022777"/>
    </source>
</evidence>
<dbReference type="GO" id="GO:0005737">
    <property type="term" value="C:cytoplasm"/>
    <property type="evidence" value="ECO:0007669"/>
    <property type="project" value="UniProtKB-SubCell"/>
</dbReference>
<sequence>MFNFFKRKKEVLLYAPMDGEIIQIEKVPDQVFADKLIGDGIAIIPSSSQVVSPVEGTVIQIAPTYHAIGLETKEGVEVLIHIGIDTVQLKGKGFKPMKEVGEKVAVGDLLMEVDLEYIKENKKEIVTPILITNGDIIKEYDKKEGIVSKGKDLALKLILK</sequence>
<dbReference type="RefSeq" id="WP_095133893.1">
    <property type="nucleotide sequence ID" value="NZ_NIBG01000009.1"/>
</dbReference>
<dbReference type="PANTHER" id="PTHR45008:SF1">
    <property type="entry name" value="PTS SYSTEM GLUCOSE-SPECIFIC EIIA COMPONENT"/>
    <property type="match status" value="1"/>
</dbReference>
<evidence type="ECO:0000256" key="5">
    <source>
        <dbReference type="ARBA" id="ARBA00022683"/>
    </source>
</evidence>
<evidence type="ECO:0000313" key="8">
    <source>
        <dbReference type="EMBL" id="PAB59163.1"/>
    </source>
</evidence>
<feature type="domain" description="PTS EIIA type-1" evidence="7">
    <location>
        <begin position="29"/>
        <end position="133"/>
    </location>
</feature>
<evidence type="ECO:0000256" key="3">
    <source>
        <dbReference type="ARBA" id="ARBA00022597"/>
    </source>
</evidence>
<keyword evidence="9" id="KW-1185">Reference proteome</keyword>
<dbReference type="GO" id="GO:0016301">
    <property type="term" value="F:kinase activity"/>
    <property type="evidence" value="ECO:0007669"/>
    <property type="project" value="UniProtKB-KW"/>
</dbReference>
<dbReference type="Gene3D" id="2.70.70.10">
    <property type="entry name" value="Glucose Permease (Domain IIA)"/>
    <property type="match status" value="1"/>
</dbReference>